<dbReference type="InterPro" id="IPR002156">
    <property type="entry name" value="RNaseH_domain"/>
</dbReference>
<organism evidence="2 3">
    <name type="scientific">Miscanthus lutarioriparius</name>
    <dbReference type="NCBI Taxonomy" id="422564"/>
    <lineage>
        <taxon>Eukaryota</taxon>
        <taxon>Viridiplantae</taxon>
        <taxon>Streptophyta</taxon>
        <taxon>Embryophyta</taxon>
        <taxon>Tracheophyta</taxon>
        <taxon>Spermatophyta</taxon>
        <taxon>Magnoliopsida</taxon>
        <taxon>Liliopsida</taxon>
        <taxon>Poales</taxon>
        <taxon>Poaceae</taxon>
        <taxon>PACMAD clade</taxon>
        <taxon>Panicoideae</taxon>
        <taxon>Andropogonodae</taxon>
        <taxon>Andropogoneae</taxon>
        <taxon>Saccharinae</taxon>
        <taxon>Miscanthus</taxon>
    </lineage>
</organism>
<dbReference type="GO" id="GO:0004523">
    <property type="term" value="F:RNA-DNA hybrid ribonuclease activity"/>
    <property type="evidence" value="ECO:0007669"/>
    <property type="project" value="InterPro"/>
</dbReference>
<reference evidence="2" key="1">
    <citation type="submission" date="2020-10" db="EMBL/GenBank/DDBJ databases">
        <authorList>
            <person name="Han B."/>
            <person name="Lu T."/>
            <person name="Zhao Q."/>
            <person name="Huang X."/>
            <person name="Zhao Y."/>
        </authorList>
    </citation>
    <scope>NUCLEOTIDE SEQUENCE</scope>
</reference>
<dbReference type="PANTHER" id="PTHR47074">
    <property type="entry name" value="BNAC02G40300D PROTEIN"/>
    <property type="match status" value="1"/>
</dbReference>
<protein>
    <recommendedName>
        <fullName evidence="1">RNase H type-1 domain-containing protein</fullName>
    </recommendedName>
</protein>
<comment type="caution">
    <text evidence="2">The sequence shown here is derived from an EMBL/GenBank/DDBJ whole genome shotgun (WGS) entry which is preliminary data.</text>
</comment>
<evidence type="ECO:0000313" key="3">
    <source>
        <dbReference type="Proteomes" id="UP000604825"/>
    </source>
</evidence>
<dbReference type="InterPro" id="IPR012337">
    <property type="entry name" value="RNaseH-like_sf"/>
</dbReference>
<proteinExistence type="predicted"/>
<sequence length="412" mass="46318">MARQRSRASAKVGDRNTNFFHARASARRRNNKIRYLVQEDGTKCEDQEAIKRMAIDFYSNLFSSEPNANIEAILDAIPTKVDQNINEELCKPYTDEEIKKALFQMGPTKAPGPDGFPALFYQRHWDLLHKEICQAVETVAHAFIKCQYMEEIWREMKKCESERMGAGCVIRDHNGNFLAATNQVICRVSEPEMAEALAVRWALKFICDQHFKKVVIASDCLNLVRKLMQKSLDRSHIGAIVQDIKMMRNNFDDISFVFVSRNCNEVAHVLAKSANQTAGLMCLNEAPESIRALLCNDLLSTEDAVGVDGVEVRNLAAIEARCASRSSQRNQAAVMELEQHINGSGNLDPSGAGAVVTLKDGTKVWAPKASRIACEDEPRPMLLREWSLFDSMLYGLKKLKLLLAHLVSLSRK</sequence>
<dbReference type="CDD" id="cd06222">
    <property type="entry name" value="RNase_H_like"/>
    <property type="match status" value="1"/>
</dbReference>
<evidence type="ECO:0000313" key="2">
    <source>
        <dbReference type="EMBL" id="CAD6271249.1"/>
    </source>
</evidence>
<dbReference type="OrthoDB" id="653202at2759"/>
<keyword evidence="3" id="KW-1185">Reference proteome</keyword>
<dbReference type="GO" id="GO:0003676">
    <property type="term" value="F:nucleic acid binding"/>
    <property type="evidence" value="ECO:0007669"/>
    <property type="project" value="InterPro"/>
</dbReference>
<dbReference type="InterPro" id="IPR052929">
    <property type="entry name" value="RNase_H-like_EbsB-rel"/>
</dbReference>
<dbReference type="Gene3D" id="3.30.420.10">
    <property type="entry name" value="Ribonuclease H-like superfamily/Ribonuclease H"/>
    <property type="match status" value="1"/>
</dbReference>
<evidence type="ECO:0000259" key="1">
    <source>
        <dbReference type="Pfam" id="PF13456"/>
    </source>
</evidence>
<accession>A0A811RN82</accession>
<dbReference type="Proteomes" id="UP000604825">
    <property type="component" value="Unassembled WGS sequence"/>
</dbReference>
<dbReference type="SUPFAM" id="SSF53098">
    <property type="entry name" value="Ribonuclease H-like"/>
    <property type="match status" value="1"/>
</dbReference>
<dbReference type="InterPro" id="IPR044730">
    <property type="entry name" value="RNase_H-like_dom_plant"/>
</dbReference>
<feature type="domain" description="RNase H type-1" evidence="1">
    <location>
        <begin position="158"/>
        <end position="274"/>
    </location>
</feature>
<dbReference type="InterPro" id="IPR036397">
    <property type="entry name" value="RNaseH_sf"/>
</dbReference>
<dbReference type="Pfam" id="PF13456">
    <property type="entry name" value="RVT_3"/>
    <property type="match status" value="1"/>
</dbReference>
<dbReference type="AlphaFoldDB" id="A0A811RN82"/>
<dbReference type="EMBL" id="CAJGYO010000016">
    <property type="protein sequence ID" value="CAD6271249.1"/>
    <property type="molecule type" value="Genomic_DNA"/>
</dbReference>
<name>A0A811RN82_9POAL</name>
<gene>
    <name evidence="2" type="ORF">NCGR_LOCUS54535</name>
</gene>
<dbReference type="PANTHER" id="PTHR47074:SF73">
    <property type="entry name" value="OS04G0448401 PROTEIN"/>
    <property type="match status" value="1"/>
</dbReference>